<accession>B9EVU3</accession>
<name>B9EVU3_ORYSJ</name>
<organism evidence="2">
    <name type="scientific">Oryza sativa subsp. japonica</name>
    <name type="common">Rice</name>
    <dbReference type="NCBI Taxonomy" id="39947"/>
    <lineage>
        <taxon>Eukaryota</taxon>
        <taxon>Viridiplantae</taxon>
        <taxon>Streptophyta</taxon>
        <taxon>Embryophyta</taxon>
        <taxon>Tracheophyta</taxon>
        <taxon>Spermatophyta</taxon>
        <taxon>Magnoliopsida</taxon>
        <taxon>Liliopsida</taxon>
        <taxon>Poales</taxon>
        <taxon>Poaceae</taxon>
        <taxon>BOP clade</taxon>
        <taxon>Oryzoideae</taxon>
        <taxon>Oryzeae</taxon>
        <taxon>Oryzinae</taxon>
        <taxon>Oryza</taxon>
        <taxon>Oryza sativa</taxon>
    </lineage>
</organism>
<feature type="region of interest" description="Disordered" evidence="1">
    <location>
        <begin position="152"/>
        <end position="188"/>
    </location>
</feature>
<evidence type="ECO:0000256" key="1">
    <source>
        <dbReference type="SAM" id="MobiDB-lite"/>
    </source>
</evidence>
<sequence length="432" mass="48290">MSSGAPPHAGSGGPPPPAVLALPHGMVVVGDEAVQRAVVLRLGVNFRATVCSEINAAVEMLRERTKEFDFAVISEESIRSLRPEIMKFLGEETGLRLLVLRNEGGNEYSVVPVVRRSDTVCIEVSHASSTRLPAASPHDGSNGSTAAAIASSVRRTTNGRKHRRRAEKVIGTQGHDAGEQSSQHRQRKKRFIWTPELSKIFIEIYEELLLTGINPVPTKILELMKLRIDPMNDPELTRNTVSSYLQKYKAYLLKQEQKDQQLPIDDNTNTSSIKSQQGSASLQQQIMNYGENDSMDNQSIILSQTRYNEHSNKQPKLLTANYHGPKNMHHHHKNTNMQPSNVLRPPNLINAKGFNMSFNKEEINEAIYQSQLTTRRVSATHAIAKAQASWRVTMTKDMHPISQLHQQDDETTPDDSSNNTNSIYEKFWGSLA</sequence>
<gene>
    <name evidence="2" type="ORF">OsJ_01522</name>
</gene>
<dbReference type="PANTHER" id="PTHR31442">
    <property type="entry name" value="HOMEODOMAIN-LIKE SUPERFAMILY PROTEIN-RELATED"/>
    <property type="match status" value="1"/>
</dbReference>
<dbReference type="EMBL" id="CM000138">
    <property type="protein sequence ID" value="EEE54442.1"/>
    <property type="molecule type" value="Genomic_DNA"/>
</dbReference>
<dbReference type="InterPro" id="IPR044841">
    <property type="entry name" value="LUX/BOA-like"/>
</dbReference>
<feature type="compositionally biased region" description="Polar residues" evidence="1">
    <location>
        <begin position="266"/>
        <end position="279"/>
    </location>
</feature>
<dbReference type="Gene3D" id="1.10.10.60">
    <property type="entry name" value="Homeodomain-like"/>
    <property type="match status" value="1"/>
</dbReference>
<dbReference type="AlphaFoldDB" id="B9EVU3"/>
<feature type="region of interest" description="Disordered" evidence="1">
    <location>
        <begin position="259"/>
        <end position="279"/>
    </location>
</feature>
<dbReference type="InterPro" id="IPR009057">
    <property type="entry name" value="Homeodomain-like_sf"/>
</dbReference>
<dbReference type="GO" id="GO:0003700">
    <property type="term" value="F:DNA-binding transcription factor activity"/>
    <property type="evidence" value="ECO:0007669"/>
    <property type="project" value="InterPro"/>
</dbReference>
<reference evidence="2" key="1">
    <citation type="journal article" date="2005" name="PLoS Biol.">
        <title>The genomes of Oryza sativa: a history of duplications.</title>
        <authorList>
            <person name="Yu J."/>
            <person name="Wang J."/>
            <person name="Lin W."/>
            <person name="Li S."/>
            <person name="Li H."/>
            <person name="Zhou J."/>
            <person name="Ni P."/>
            <person name="Dong W."/>
            <person name="Hu S."/>
            <person name="Zeng C."/>
            <person name="Zhang J."/>
            <person name="Zhang Y."/>
            <person name="Li R."/>
            <person name="Xu Z."/>
            <person name="Li S."/>
            <person name="Li X."/>
            <person name="Zheng H."/>
            <person name="Cong L."/>
            <person name="Lin L."/>
            <person name="Yin J."/>
            <person name="Geng J."/>
            <person name="Li G."/>
            <person name="Shi J."/>
            <person name="Liu J."/>
            <person name="Lv H."/>
            <person name="Li J."/>
            <person name="Wang J."/>
            <person name="Deng Y."/>
            <person name="Ran L."/>
            <person name="Shi X."/>
            <person name="Wang X."/>
            <person name="Wu Q."/>
            <person name="Li C."/>
            <person name="Ren X."/>
            <person name="Wang J."/>
            <person name="Wang X."/>
            <person name="Li D."/>
            <person name="Liu D."/>
            <person name="Zhang X."/>
            <person name="Ji Z."/>
            <person name="Zhao W."/>
            <person name="Sun Y."/>
            <person name="Zhang Z."/>
            <person name="Bao J."/>
            <person name="Han Y."/>
            <person name="Dong L."/>
            <person name="Ji J."/>
            <person name="Chen P."/>
            <person name="Wu S."/>
            <person name="Liu J."/>
            <person name="Xiao Y."/>
            <person name="Bu D."/>
            <person name="Tan J."/>
            <person name="Yang L."/>
            <person name="Ye C."/>
            <person name="Zhang J."/>
            <person name="Xu J."/>
            <person name="Zhou Y."/>
            <person name="Yu Y."/>
            <person name="Zhang B."/>
            <person name="Zhuang S."/>
            <person name="Wei H."/>
            <person name="Liu B."/>
            <person name="Lei M."/>
            <person name="Yu H."/>
            <person name="Li Y."/>
            <person name="Xu H."/>
            <person name="Wei S."/>
            <person name="He X."/>
            <person name="Fang L."/>
            <person name="Zhang Z."/>
            <person name="Zhang Y."/>
            <person name="Huang X."/>
            <person name="Su Z."/>
            <person name="Tong W."/>
            <person name="Li J."/>
            <person name="Tong Z."/>
            <person name="Li S."/>
            <person name="Ye J."/>
            <person name="Wang L."/>
            <person name="Fang L."/>
            <person name="Lei T."/>
            <person name="Chen C."/>
            <person name="Chen H."/>
            <person name="Xu Z."/>
            <person name="Li H."/>
            <person name="Huang H."/>
            <person name="Zhang F."/>
            <person name="Xu H."/>
            <person name="Li N."/>
            <person name="Zhao C."/>
            <person name="Li S."/>
            <person name="Dong L."/>
            <person name="Huang Y."/>
            <person name="Li L."/>
            <person name="Xi Y."/>
            <person name="Qi Q."/>
            <person name="Li W."/>
            <person name="Zhang B."/>
            <person name="Hu W."/>
            <person name="Zhang Y."/>
            <person name="Tian X."/>
            <person name="Jiao Y."/>
            <person name="Liang X."/>
            <person name="Jin J."/>
            <person name="Gao L."/>
            <person name="Zheng W."/>
            <person name="Hao B."/>
            <person name="Liu S."/>
            <person name="Wang W."/>
            <person name="Yuan L."/>
            <person name="Cao M."/>
            <person name="McDermott J."/>
            <person name="Samudrala R."/>
            <person name="Wang J."/>
            <person name="Wong G.K."/>
            <person name="Yang H."/>
        </authorList>
    </citation>
    <scope>NUCLEOTIDE SEQUENCE [LARGE SCALE GENOMIC DNA]</scope>
</reference>
<feature type="compositionally biased region" description="Basic residues" evidence="1">
    <location>
        <begin position="157"/>
        <end position="166"/>
    </location>
</feature>
<dbReference type="Proteomes" id="UP000007752">
    <property type="component" value="Chromosome 1"/>
</dbReference>
<proteinExistence type="predicted"/>
<reference evidence="2" key="2">
    <citation type="submission" date="2008-12" db="EMBL/GenBank/DDBJ databases">
        <title>Improved gene annotation of the rice (Oryza sativa) genomes.</title>
        <authorList>
            <person name="Wang J."/>
            <person name="Li R."/>
            <person name="Fan W."/>
            <person name="Huang Q."/>
            <person name="Zhang J."/>
            <person name="Zhou Y."/>
            <person name="Hu Y."/>
            <person name="Zi S."/>
            <person name="Li J."/>
            <person name="Ni P."/>
            <person name="Zheng H."/>
            <person name="Zhang Y."/>
            <person name="Zhao M."/>
            <person name="Hao Q."/>
            <person name="McDermott J."/>
            <person name="Samudrala R."/>
            <person name="Kristiansen K."/>
            <person name="Wong G.K.-S."/>
        </authorList>
    </citation>
    <scope>NUCLEOTIDE SEQUENCE</scope>
</reference>
<dbReference type="SUPFAM" id="SSF46689">
    <property type="entry name" value="Homeodomain-like"/>
    <property type="match status" value="1"/>
</dbReference>
<dbReference type="PANTHER" id="PTHR31442:SF21">
    <property type="entry name" value="TRANSCRIPTION FACTOR BOA-RELATED"/>
    <property type="match status" value="1"/>
</dbReference>
<evidence type="ECO:0000313" key="2">
    <source>
        <dbReference type="EMBL" id="EEE54442.1"/>
    </source>
</evidence>
<protein>
    <submittedName>
        <fullName evidence="2">Uncharacterized protein</fullName>
    </submittedName>
</protein>